<evidence type="ECO:0000313" key="1">
    <source>
        <dbReference type="EMBL" id="GGK62495.1"/>
    </source>
</evidence>
<protein>
    <recommendedName>
        <fullName evidence="3">MarR family transcriptional regulator</fullName>
    </recommendedName>
</protein>
<organism evidence="1 2">
    <name type="scientific">Sphaerisporangium melleum</name>
    <dbReference type="NCBI Taxonomy" id="321316"/>
    <lineage>
        <taxon>Bacteria</taxon>
        <taxon>Bacillati</taxon>
        <taxon>Actinomycetota</taxon>
        <taxon>Actinomycetes</taxon>
        <taxon>Streptosporangiales</taxon>
        <taxon>Streptosporangiaceae</taxon>
        <taxon>Sphaerisporangium</taxon>
    </lineage>
</organism>
<sequence>MVIEVTPEGEALAPRLAPVFGRTVSRLPAGFAEPELRQLTGMLHRMLDNLRESRENPVD</sequence>
<dbReference type="InterPro" id="IPR036388">
    <property type="entry name" value="WH-like_DNA-bd_sf"/>
</dbReference>
<accession>A0A917VBU6</accession>
<reference evidence="1" key="1">
    <citation type="journal article" date="2014" name="Int. J. Syst. Evol. Microbiol.">
        <title>Complete genome sequence of Corynebacterium casei LMG S-19264T (=DSM 44701T), isolated from a smear-ripened cheese.</title>
        <authorList>
            <consortium name="US DOE Joint Genome Institute (JGI-PGF)"/>
            <person name="Walter F."/>
            <person name="Albersmeier A."/>
            <person name="Kalinowski J."/>
            <person name="Ruckert C."/>
        </authorList>
    </citation>
    <scope>NUCLEOTIDE SEQUENCE</scope>
    <source>
        <strain evidence="1">JCM 13064</strain>
    </source>
</reference>
<reference evidence="1" key="2">
    <citation type="submission" date="2020-09" db="EMBL/GenBank/DDBJ databases">
        <authorList>
            <person name="Sun Q."/>
            <person name="Ohkuma M."/>
        </authorList>
    </citation>
    <scope>NUCLEOTIDE SEQUENCE</scope>
    <source>
        <strain evidence="1">JCM 13064</strain>
    </source>
</reference>
<dbReference type="Proteomes" id="UP000645217">
    <property type="component" value="Unassembled WGS sequence"/>
</dbReference>
<name>A0A917VBU6_9ACTN</name>
<dbReference type="RefSeq" id="WP_189160997.1">
    <property type="nucleotide sequence ID" value="NZ_BMNT01000001.1"/>
</dbReference>
<proteinExistence type="predicted"/>
<dbReference type="SUPFAM" id="SSF46785">
    <property type="entry name" value="Winged helix' DNA-binding domain"/>
    <property type="match status" value="1"/>
</dbReference>
<keyword evidence="2" id="KW-1185">Reference proteome</keyword>
<dbReference type="AlphaFoldDB" id="A0A917VBU6"/>
<dbReference type="Gene3D" id="1.10.10.10">
    <property type="entry name" value="Winged helix-like DNA-binding domain superfamily/Winged helix DNA-binding domain"/>
    <property type="match status" value="1"/>
</dbReference>
<comment type="caution">
    <text evidence="1">The sequence shown here is derived from an EMBL/GenBank/DDBJ whole genome shotgun (WGS) entry which is preliminary data.</text>
</comment>
<gene>
    <name evidence="1" type="ORF">GCM10007964_02040</name>
</gene>
<dbReference type="InterPro" id="IPR036390">
    <property type="entry name" value="WH_DNA-bd_sf"/>
</dbReference>
<evidence type="ECO:0008006" key="3">
    <source>
        <dbReference type="Google" id="ProtNLM"/>
    </source>
</evidence>
<dbReference type="EMBL" id="BMNT01000001">
    <property type="protein sequence ID" value="GGK62495.1"/>
    <property type="molecule type" value="Genomic_DNA"/>
</dbReference>
<evidence type="ECO:0000313" key="2">
    <source>
        <dbReference type="Proteomes" id="UP000645217"/>
    </source>
</evidence>